<evidence type="ECO:0000256" key="9">
    <source>
        <dbReference type="ARBA" id="ARBA00022759"/>
    </source>
</evidence>
<dbReference type="Pfam" id="PF00075">
    <property type="entry name" value="RNase_H"/>
    <property type="match status" value="1"/>
</dbReference>
<dbReference type="GO" id="GO:0004523">
    <property type="term" value="F:RNA-DNA hybrid ribonuclease activity"/>
    <property type="evidence" value="ECO:0007669"/>
    <property type="project" value="UniProtKB-EC"/>
</dbReference>
<evidence type="ECO:0000256" key="5">
    <source>
        <dbReference type="ARBA" id="ARBA00012180"/>
    </source>
</evidence>
<dbReference type="AlphaFoldDB" id="F7Q2N3"/>
<dbReference type="Proteomes" id="UP000005707">
    <property type="component" value="Unassembled WGS sequence"/>
</dbReference>
<dbReference type="InterPro" id="IPR002156">
    <property type="entry name" value="RNaseH_domain"/>
</dbReference>
<evidence type="ECO:0000256" key="6">
    <source>
        <dbReference type="ARBA" id="ARBA00017721"/>
    </source>
</evidence>
<reference evidence="14 15" key="2">
    <citation type="journal article" date="2013" name="PLoS ONE">
        <title>INDIGO - INtegrated Data Warehouse of MIcrobial GenOmes with Examples from the Red Sea Extremophiles.</title>
        <authorList>
            <person name="Alam I."/>
            <person name="Antunes A."/>
            <person name="Kamau A.A."/>
            <person name="Ba Alawi W."/>
            <person name="Kalkatawi M."/>
            <person name="Stingl U."/>
            <person name="Bajic V.B."/>
        </authorList>
    </citation>
    <scope>NUCLEOTIDE SEQUENCE [LARGE SCALE GENOMIC DNA]</scope>
    <source>
        <strain evidence="14 15">SSD-17B</strain>
    </source>
</reference>
<evidence type="ECO:0000256" key="10">
    <source>
        <dbReference type="ARBA" id="ARBA00022801"/>
    </source>
</evidence>
<evidence type="ECO:0000259" key="13">
    <source>
        <dbReference type="PROSITE" id="PS50879"/>
    </source>
</evidence>
<dbReference type="SUPFAM" id="SSF55658">
    <property type="entry name" value="L9 N-domain-like"/>
    <property type="match status" value="1"/>
</dbReference>
<comment type="caution">
    <text evidence="14">The sequence shown here is derived from an EMBL/GenBank/DDBJ whole genome shotgun (WGS) entry which is preliminary data.</text>
</comment>
<keyword evidence="11" id="KW-0460">Magnesium</keyword>
<proteinExistence type="inferred from homology"/>
<protein>
    <recommendedName>
        <fullName evidence="6">Ribonuclease H</fullName>
        <ecNumber evidence="5">3.1.26.4</ecNumber>
    </recommendedName>
</protein>
<evidence type="ECO:0000313" key="14">
    <source>
        <dbReference type="EMBL" id="ERJ12739.1"/>
    </source>
</evidence>
<dbReference type="InterPro" id="IPR012337">
    <property type="entry name" value="RNaseH-like_sf"/>
</dbReference>
<sequence>MGKSKFYAVKVGKTPGIYQTWNQTEEQVKGFPGADYKSFKTRLEAEEYISKTEDTTETVKKVDVKDVNNEIQKEIDNLESDQVIAFVDGSYSPDVNGKEKYGFGAILLTDTSEFSLFKAFVSKKYMDSRNVAGEIEGVKEAILWAIENKKKEITIFYDYEGIEKWATKQWKAKKPLTKEYSKFYDCKSKLIKIRFRHVKAHSGIHYNERVDELAKQSLLSQGYKSYNDGSIYFVGYDVADWKNIIKEISLENDELNNENEEIESYIEDIKEYLKQIRVQYINDRLTINCYKGSKSYVQGKQTVLFQKLISYAIEKLPNDNQVVETLNAYHALTIDEIEVINKMKDLIPNFPGNFSDTKHYNNVLSAVFNTMLVGYMPDYTCLLTPTFRAMEYYLHKILNGKLGKNTENTNGRNNFSFFSKDSTTEKYYYNSSNNGLDKTKIDYLNDLYNYYNKIRHPYSHWSQNSMDVQVISEMNVARDLIIEGLELINKYYIIF</sequence>
<accession>F7Q2N3</accession>
<dbReference type="EC" id="3.1.26.4" evidence="5"/>
<dbReference type="SUPFAM" id="SSF53098">
    <property type="entry name" value="Ribonuclease H-like"/>
    <property type="match status" value="1"/>
</dbReference>
<evidence type="ECO:0000256" key="11">
    <source>
        <dbReference type="ARBA" id="ARBA00022842"/>
    </source>
</evidence>
<evidence type="ECO:0000256" key="4">
    <source>
        <dbReference type="ARBA" id="ARBA00005300"/>
    </source>
</evidence>
<dbReference type="PANTHER" id="PTHR10642:SF26">
    <property type="entry name" value="RIBONUCLEASE H1"/>
    <property type="match status" value="1"/>
</dbReference>
<dbReference type="EMBL" id="AFNU02000003">
    <property type="protein sequence ID" value="ERJ12739.1"/>
    <property type="molecule type" value="Genomic_DNA"/>
</dbReference>
<organism evidence="14 15">
    <name type="scientific">Haloplasma contractile SSD-17B</name>
    <dbReference type="NCBI Taxonomy" id="1033810"/>
    <lineage>
        <taxon>Bacteria</taxon>
        <taxon>Bacillati</taxon>
        <taxon>Mycoplasmatota</taxon>
        <taxon>Mollicutes</taxon>
        <taxon>Haloplasmatales</taxon>
        <taxon>Haloplasmataceae</taxon>
        <taxon>Haloplasma</taxon>
    </lineage>
</organism>
<dbReference type="GO" id="GO:0046872">
    <property type="term" value="F:metal ion binding"/>
    <property type="evidence" value="ECO:0007669"/>
    <property type="project" value="UniProtKB-KW"/>
</dbReference>
<dbReference type="Pfam" id="PF19034">
    <property type="entry name" value="RnlA-toxin_DBD"/>
    <property type="match status" value="1"/>
</dbReference>
<evidence type="ECO:0000313" key="15">
    <source>
        <dbReference type="Proteomes" id="UP000005707"/>
    </source>
</evidence>
<feature type="domain" description="RNase H type-1" evidence="13">
    <location>
        <begin position="79"/>
        <end position="219"/>
    </location>
</feature>
<evidence type="ECO:0000256" key="2">
    <source>
        <dbReference type="ARBA" id="ARBA00001946"/>
    </source>
</evidence>
<dbReference type="PANTHER" id="PTHR10642">
    <property type="entry name" value="RIBONUCLEASE H1"/>
    <property type="match status" value="1"/>
</dbReference>
<dbReference type="Gene3D" id="3.40.970.10">
    <property type="entry name" value="Ribonuclease H1, N-terminal domain"/>
    <property type="match status" value="1"/>
</dbReference>
<name>F7Q2N3_9MOLU</name>
<feature type="coiled-coil region" evidence="12">
    <location>
        <begin position="238"/>
        <end position="275"/>
    </location>
</feature>
<keyword evidence="10 14" id="KW-0378">Hydrolase</keyword>
<dbReference type="RefSeq" id="WP_008825849.1">
    <property type="nucleotide sequence ID" value="NZ_AFNU02000003.1"/>
</dbReference>
<comment type="similarity">
    <text evidence="4">Belongs to the RNase H family.</text>
</comment>
<dbReference type="Pfam" id="PF15935">
    <property type="entry name" value="RnlA_toxin"/>
    <property type="match status" value="1"/>
</dbReference>
<evidence type="ECO:0000256" key="3">
    <source>
        <dbReference type="ARBA" id="ARBA00004065"/>
    </source>
</evidence>
<dbReference type="GO" id="GO:0003676">
    <property type="term" value="F:nucleic acid binding"/>
    <property type="evidence" value="ECO:0007669"/>
    <property type="project" value="InterPro"/>
</dbReference>
<dbReference type="InterPro" id="IPR036397">
    <property type="entry name" value="RNaseH_sf"/>
</dbReference>
<keyword evidence="15" id="KW-1185">Reference proteome</keyword>
<dbReference type="CDD" id="cd09277">
    <property type="entry name" value="RNase_HI_bacteria_like"/>
    <property type="match status" value="1"/>
</dbReference>
<keyword evidence="7" id="KW-0540">Nuclease</keyword>
<dbReference type="GO" id="GO:0043137">
    <property type="term" value="P:DNA replication, removal of RNA primer"/>
    <property type="evidence" value="ECO:0007669"/>
    <property type="project" value="TreeGrafter"/>
</dbReference>
<dbReference type="InterPro" id="IPR009027">
    <property type="entry name" value="Ribosomal_bL9/RNase_H1_N"/>
</dbReference>
<evidence type="ECO:0000256" key="1">
    <source>
        <dbReference type="ARBA" id="ARBA00000077"/>
    </source>
</evidence>
<gene>
    <name evidence="14" type="ORF">HLPCO_001079</name>
</gene>
<dbReference type="InParanoid" id="F7Q2N3"/>
<comment type="catalytic activity">
    <reaction evidence="1">
        <text>Endonucleolytic cleavage to 5'-phosphomonoester.</text>
        <dbReference type="EC" id="3.1.26.4"/>
    </reaction>
</comment>
<dbReference type="InterPro" id="IPR031845">
    <property type="entry name" value="RnlA_toxin_NRD"/>
</dbReference>
<dbReference type="Gene3D" id="6.10.250.2650">
    <property type="match status" value="1"/>
</dbReference>
<dbReference type="Gene3D" id="3.30.420.10">
    <property type="entry name" value="Ribonuclease H-like superfamily/Ribonuclease H"/>
    <property type="match status" value="1"/>
</dbReference>
<dbReference type="InterPro" id="IPR043994">
    <property type="entry name" value="RnlA/LsoA-toxin_DBD"/>
</dbReference>
<dbReference type="PROSITE" id="PS50879">
    <property type="entry name" value="RNASE_H_1"/>
    <property type="match status" value="1"/>
</dbReference>
<dbReference type="InterPro" id="IPR037056">
    <property type="entry name" value="RNase_H1_N_sf"/>
</dbReference>
<dbReference type="InterPro" id="IPR011320">
    <property type="entry name" value="RNase_H1_N"/>
</dbReference>
<evidence type="ECO:0000256" key="8">
    <source>
        <dbReference type="ARBA" id="ARBA00022723"/>
    </source>
</evidence>
<evidence type="ECO:0000256" key="7">
    <source>
        <dbReference type="ARBA" id="ARBA00022722"/>
    </source>
</evidence>
<evidence type="ECO:0000256" key="12">
    <source>
        <dbReference type="SAM" id="Coils"/>
    </source>
</evidence>
<keyword evidence="9" id="KW-0255">Endonuclease</keyword>
<comment type="function">
    <text evidence="3">Endonuclease that specifically degrades the RNA of RNA-DNA hybrids.</text>
</comment>
<dbReference type="Pfam" id="PF01693">
    <property type="entry name" value="Cauli_VI"/>
    <property type="match status" value="1"/>
</dbReference>
<dbReference type="STRING" id="1033810.HLPCO_001079"/>
<keyword evidence="8" id="KW-0479">Metal-binding</keyword>
<dbReference type="InterPro" id="IPR050092">
    <property type="entry name" value="RNase_H"/>
</dbReference>
<dbReference type="OrthoDB" id="9811552at2"/>
<reference evidence="14 15" key="1">
    <citation type="journal article" date="2011" name="J. Bacteriol.">
        <title>Genome sequence of Haloplasma contractile, an unusual contractile bacterium from a deep-sea anoxic brine lake.</title>
        <authorList>
            <person name="Antunes A."/>
            <person name="Alam I."/>
            <person name="El Dorry H."/>
            <person name="Siam R."/>
            <person name="Robertson A."/>
            <person name="Bajic V.B."/>
            <person name="Stingl U."/>
        </authorList>
    </citation>
    <scope>NUCLEOTIDE SEQUENCE [LARGE SCALE GENOMIC DNA]</scope>
    <source>
        <strain evidence="14 15">SSD-17B</strain>
    </source>
</reference>
<comment type="cofactor">
    <cofactor evidence="2">
        <name>Mg(2+)</name>
        <dbReference type="ChEBI" id="CHEBI:18420"/>
    </cofactor>
</comment>
<keyword evidence="12" id="KW-0175">Coiled coil</keyword>
<dbReference type="eggNOG" id="COG3341">
    <property type="taxonomic scope" value="Bacteria"/>
</dbReference>
<dbReference type="FunFam" id="3.40.970.10:FF:000002">
    <property type="entry name" value="Ribonuclease H"/>
    <property type="match status" value="1"/>
</dbReference>